<keyword evidence="12" id="KW-1185">Reference proteome</keyword>
<evidence type="ECO:0000256" key="4">
    <source>
        <dbReference type="ARBA" id="ARBA00022980"/>
    </source>
</evidence>
<feature type="domain" description="KOW" evidence="10">
    <location>
        <begin position="4"/>
        <end position="31"/>
    </location>
</feature>
<name>A0A1G9TC55_9PROT</name>
<dbReference type="InterPro" id="IPR057264">
    <property type="entry name" value="Ribosomal_uL24_C"/>
</dbReference>
<comment type="similarity">
    <text evidence="1 8 9">Belongs to the universal ribosomal protein uL24 family.</text>
</comment>
<dbReference type="InterPro" id="IPR003256">
    <property type="entry name" value="Ribosomal_uL24"/>
</dbReference>
<evidence type="ECO:0000313" key="12">
    <source>
        <dbReference type="Proteomes" id="UP000199759"/>
    </source>
</evidence>
<reference evidence="11 12" key="1">
    <citation type="submission" date="2016-10" db="EMBL/GenBank/DDBJ databases">
        <authorList>
            <person name="de Groot N.N."/>
        </authorList>
    </citation>
    <scope>NUCLEOTIDE SEQUENCE [LARGE SCALE GENOMIC DNA]</scope>
    <source>
        <strain evidence="11 12">DSM 16077</strain>
    </source>
</reference>
<protein>
    <recommendedName>
        <fullName evidence="6 8">Large ribosomal subunit protein uL24</fullName>
    </recommendedName>
</protein>
<evidence type="ECO:0000313" key="11">
    <source>
        <dbReference type="EMBL" id="SDM45182.1"/>
    </source>
</evidence>
<dbReference type="InterPro" id="IPR005824">
    <property type="entry name" value="KOW"/>
</dbReference>
<dbReference type="InterPro" id="IPR008991">
    <property type="entry name" value="Translation_prot_SH3-like_sf"/>
</dbReference>
<evidence type="ECO:0000259" key="10">
    <source>
        <dbReference type="SMART" id="SM00739"/>
    </source>
</evidence>
<dbReference type="STRING" id="144026.SAMN04488568_111109"/>
<dbReference type="SUPFAM" id="SSF50104">
    <property type="entry name" value="Translation proteins SH3-like domain"/>
    <property type="match status" value="1"/>
</dbReference>
<dbReference type="GO" id="GO:0003735">
    <property type="term" value="F:structural constituent of ribosome"/>
    <property type="evidence" value="ECO:0007669"/>
    <property type="project" value="InterPro"/>
</dbReference>
<keyword evidence="5 8" id="KW-0687">Ribonucleoprotein</keyword>
<evidence type="ECO:0000256" key="3">
    <source>
        <dbReference type="ARBA" id="ARBA00022884"/>
    </source>
</evidence>
<dbReference type="InterPro" id="IPR005825">
    <property type="entry name" value="Ribosomal_uL24_CS"/>
</dbReference>
<dbReference type="NCBIfam" id="TIGR01079">
    <property type="entry name" value="rplX_bact"/>
    <property type="match status" value="1"/>
</dbReference>
<organism evidence="11 12">
    <name type="scientific">Maricaulis salignorans</name>
    <dbReference type="NCBI Taxonomy" id="144026"/>
    <lineage>
        <taxon>Bacteria</taxon>
        <taxon>Pseudomonadati</taxon>
        <taxon>Pseudomonadota</taxon>
        <taxon>Alphaproteobacteria</taxon>
        <taxon>Maricaulales</taxon>
        <taxon>Maricaulaceae</taxon>
        <taxon>Maricaulis</taxon>
    </lineage>
</organism>
<dbReference type="RefSeq" id="WP_091770285.1">
    <property type="nucleotide sequence ID" value="NZ_FNHG01000011.1"/>
</dbReference>
<comment type="function">
    <text evidence="8">One of two assembly initiator proteins, it binds directly to the 5'-end of the 23S rRNA, where it nucleates assembly of the 50S subunit.</text>
</comment>
<evidence type="ECO:0000256" key="8">
    <source>
        <dbReference type="HAMAP-Rule" id="MF_01326"/>
    </source>
</evidence>
<comment type="subunit">
    <text evidence="8">Part of the 50S ribosomal subunit.</text>
</comment>
<dbReference type="PROSITE" id="PS01108">
    <property type="entry name" value="RIBOSOMAL_L24"/>
    <property type="match status" value="1"/>
</dbReference>
<dbReference type="InterPro" id="IPR014722">
    <property type="entry name" value="Rib_uL2_dom2"/>
</dbReference>
<dbReference type="Pfam" id="PF17136">
    <property type="entry name" value="ribosomal_L24"/>
    <property type="match status" value="1"/>
</dbReference>
<dbReference type="CDD" id="cd06089">
    <property type="entry name" value="KOW_RPL26"/>
    <property type="match status" value="1"/>
</dbReference>
<dbReference type="OrthoDB" id="9807419at2"/>
<accession>A0A1G9TC55</accession>
<dbReference type="Pfam" id="PF00467">
    <property type="entry name" value="KOW"/>
    <property type="match status" value="1"/>
</dbReference>
<dbReference type="InterPro" id="IPR041988">
    <property type="entry name" value="Ribosomal_uL24_KOW"/>
</dbReference>
<evidence type="ECO:0000256" key="1">
    <source>
        <dbReference type="ARBA" id="ARBA00010618"/>
    </source>
</evidence>
<evidence type="ECO:0000256" key="6">
    <source>
        <dbReference type="ARBA" id="ARBA00035206"/>
    </source>
</evidence>
<dbReference type="AlphaFoldDB" id="A0A1G9TC55"/>
<dbReference type="Proteomes" id="UP000199759">
    <property type="component" value="Unassembled WGS sequence"/>
</dbReference>
<dbReference type="GO" id="GO:0005840">
    <property type="term" value="C:ribosome"/>
    <property type="evidence" value="ECO:0007669"/>
    <property type="project" value="UniProtKB-KW"/>
</dbReference>
<dbReference type="FunFam" id="2.30.30.30:FF:000004">
    <property type="entry name" value="50S ribosomal protein L24"/>
    <property type="match status" value="1"/>
</dbReference>
<dbReference type="PANTHER" id="PTHR12903">
    <property type="entry name" value="MITOCHONDRIAL RIBOSOMAL PROTEIN L24"/>
    <property type="match status" value="1"/>
</dbReference>
<sequence length="105" mass="11235">MAAKIKKGDKVVILAGRDKGKTGEVMKVIPAEDRMIVAGVNVVKRHTRATQADPGGIKEKEATIHKSNVALADPKTGEPTRVGFKTLDDGRKVRFAKSSGEVIDV</sequence>
<dbReference type="SMART" id="SM00739">
    <property type="entry name" value="KOW"/>
    <property type="match status" value="1"/>
</dbReference>
<dbReference type="GO" id="GO:0019843">
    <property type="term" value="F:rRNA binding"/>
    <property type="evidence" value="ECO:0007669"/>
    <property type="project" value="UniProtKB-UniRule"/>
</dbReference>
<evidence type="ECO:0000256" key="2">
    <source>
        <dbReference type="ARBA" id="ARBA00022730"/>
    </source>
</evidence>
<keyword evidence="4 8" id="KW-0689">Ribosomal protein</keyword>
<dbReference type="HAMAP" id="MF_01326_B">
    <property type="entry name" value="Ribosomal_uL24_B"/>
    <property type="match status" value="1"/>
</dbReference>
<evidence type="ECO:0000256" key="7">
    <source>
        <dbReference type="ARBA" id="ARBA00058688"/>
    </source>
</evidence>
<dbReference type="Gene3D" id="2.30.30.30">
    <property type="match status" value="1"/>
</dbReference>
<keyword evidence="3 8" id="KW-0694">RNA-binding</keyword>
<proteinExistence type="inferred from homology"/>
<dbReference type="GO" id="GO:1990904">
    <property type="term" value="C:ribonucleoprotein complex"/>
    <property type="evidence" value="ECO:0007669"/>
    <property type="project" value="UniProtKB-KW"/>
</dbReference>
<evidence type="ECO:0000256" key="5">
    <source>
        <dbReference type="ARBA" id="ARBA00023274"/>
    </source>
</evidence>
<gene>
    <name evidence="8" type="primary">rplX</name>
    <name evidence="11" type="ORF">SAMN04488568_111109</name>
</gene>
<dbReference type="EMBL" id="FNHG01000011">
    <property type="protein sequence ID" value="SDM45182.1"/>
    <property type="molecule type" value="Genomic_DNA"/>
</dbReference>
<keyword evidence="2 8" id="KW-0699">rRNA-binding</keyword>
<evidence type="ECO:0000256" key="9">
    <source>
        <dbReference type="RuleBase" id="RU003477"/>
    </source>
</evidence>
<dbReference type="GO" id="GO:0006412">
    <property type="term" value="P:translation"/>
    <property type="evidence" value="ECO:0007669"/>
    <property type="project" value="UniProtKB-UniRule"/>
</dbReference>
<comment type="function">
    <text evidence="7 8">One of the proteins that surrounds the polypeptide exit tunnel on the outside of the subunit.</text>
</comment>